<dbReference type="EMBL" id="JAADZU010000001">
    <property type="protein sequence ID" value="NDK87973.1"/>
    <property type="molecule type" value="Genomic_DNA"/>
</dbReference>
<keyword evidence="3" id="KW-1185">Reference proteome</keyword>
<evidence type="ECO:0000256" key="1">
    <source>
        <dbReference type="PIRNR" id="PIRNR006221"/>
    </source>
</evidence>
<organism evidence="2 3">
    <name type="scientific">Gordonia desulfuricans</name>
    <dbReference type="NCBI Taxonomy" id="89051"/>
    <lineage>
        <taxon>Bacteria</taxon>
        <taxon>Bacillati</taxon>
        <taxon>Actinomycetota</taxon>
        <taxon>Actinomycetes</taxon>
        <taxon>Mycobacteriales</taxon>
        <taxon>Gordoniaceae</taxon>
        <taxon>Gordonia</taxon>
    </lineage>
</organism>
<dbReference type="InterPro" id="IPR016477">
    <property type="entry name" value="Fructo-/Ketosamine-3-kinase"/>
</dbReference>
<name>A0A7K3LIH6_9ACTN</name>
<comment type="caution">
    <text evidence="2">The sequence shown here is derived from an EMBL/GenBank/DDBJ whole genome shotgun (WGS) entry which is preliminary data.</text>
</comment>
<dbReference type="PANTHER" id="PTHR12149">
    <property type="entry name" value="FRUCTOSAMINE 3 KINASE-RELATED PROTEIN"/>
    <property type="match status" value="1"/>
</dbReference>
<dbReference type="PIRSF" id="PIRSF006221">
    <property type="entry name" value="Ketosamine-3-kinase"/>
    <property type="match status" value="1"/>
</dbReference>
<sequence>MNPDAAFRKVRRDVDPDFFAAEAAGLGWLAAAGAPVVEVESVSPTGITLRRLTTVRPTPEAATAFGVALARMHDAGADAFGAPPAGYTGCQFIGERPLSSVIHDSWGEFYAAERVEPYLAPAIEAGFLDTADAEATRAACTLIASGAFDDADPPARLHGDLWSGNVMWTPDGVVMIDPAAHGGHRETDLAMLMLFGCPHLEAVLDGYLTAHRMRPGWRERVPLHQLHPLAVHAAGHGPAYGQALGRAARATLRSAGDAT</sequence>
<dbReference type="AlphaFoldDB" id="A0A7K3LIH6"/>
<dbReference type="InterPro" id="IPR011009">
    <property type="entry name" value="Kinase-like_dom_sf"/>
</dbReference>
<dbReference type="GO" id="GO:0016301">
    <property type="term" value="F:kinase activity"/>
    <property type="evidence" value="ECO:0007669"/>
    <property type="project" value="UniProtKB-UniRule"/>
</dbReference>
<evidence type="ECO:0000313" key="2">
    <source>
        <dbReference type="EMBL" id="NDK87973.1"/>
    </source>
</evidence>
<dbReference type="Gene3D" id="1.20.1270.240">
    <property type="match status" value="1"/>
</dbReference>
<keyword evidence="1 2" id="KW-0808">Transferase</keyword>
<dbReference type="SUPFAM" id="SSF56112">
    <property type="entry name" value="Protein kinase-like (PK-like)"/>
    <property type="match status" value="1"/>
</dbReference>
<accession>A0A7K3LIH6</accession>
<evidence type="ECO:0000313" key="3">
    <source>
        <dbReference type="Proteomes" id="UP000466307"/>
    </source>
</evidence>
<dbReference type="Pfam" id="PF03881">
    <property type="entry name" value="Fructosamin_kin"/>
    <property type="match status" value="1"/>
</dbReference>
<proteinExistence type="inferred from homology"/>
<dbReference type="Gene3D" id="1.10.510.10">
    <property type="entry name" value="Transferase(Phosphotransferase) domain 1"/>
    <property type="match status" value="1"/>
</dbReference>
<reference evidence="2 3" key="1">
    <citation type="submission" date="2020-01" db="EMBL/GenBank/DDBJ databases">
        <title>Investigation of new actinobacteria for the biodesulphurisation of diesel fuel.</title>
        <authorList>
            <person name="Athi Narayanan S.M."/>
        </authorList>
    </citation>
    <scope>NUCLEOTIDE SEQUENCE [LARGE SCALE GENOMIC DNA]</scope>
    <source>
        <strain evidence="2 3">213E</strain>
    </source>
</reference>
<dbReference type="Gene3D" id="3.30.200.20">
    <property type="entry name" value="Phosphorylase Kinase, domain 1"/>
    <property type="match status" value="1"/>
</dbReference>
<gene>
    <name evidence="2" type="ORF">GYA93_00020</name>
</gene>
<dbReference type="Proteomes" id="UP000466307">
    <property type="component" value="Unassembled WGS sequence"/>
</dbReference>
<keyword evidence="1" id="KW-0418">Kinase</keyword>
<comment type="similarity">
    <text evidence="1">Belongs to the fructosamine kinase family.</text>
</comment>
<dbReference type="PANTHER" id="PTHR12149:SF8">
    <property type="entry name" value="PROTEIN-RIBULOSAMINE 3-KINASE"/>
    <property type="match status" value="1"/>
</dbReference>
<dbReference type="RefSeq" id="WP_059037037.1">
    <property type="nucleotide sequence ID" value="NZ_JAADZU010000001.1"/>
</dbReference>
<protein>
    <submittedName>
        <fullName evidence="2">Phosphotransferase</fullName>
    </submittedName>
</protein>